<dbReference type="InterPro" id="IPR011083">
    <property type="entry name" value="Phage_tail_collar_dom"/>
</dbReference>
<accession>A0A2Z6AZX8</accession>
<protein>
    <submittedName>
        <fullName evidence="2">Phage Tail Collar Domain protein</fullName>
    </submittedName>
</protein>
<dbReference type="KEGG" id="dfl:DFE_2027"/>
<gene>
    <name evidence="2" type="ORF">DFE_2027</name>
</gene>
<dbReference type="Proteomes" id="UP000269883">
    <property type="component" value="Chromosome"/>
</dbReference>
<sequence>MTTDCTCFLDRMAEIDAHPERIDNPHQVTAGQTGTYTSEQIDALIQAAVPSGVVMAFGAGSAPSGWLVCEGSAISRVDYAPLFAVVGETYGAGDGSTTFNLPDLRGEFVRGWDDGRGVDVDRVLGSAQEDALQNIIGEIKDIGAASSNGLRATGPFYENGGVGDYDAGTDTPIGSDFCNIGFDASRVARTADETRPRNVAFLYCIKA</sequence>
<dbReference type="Gene3D" id="3.90.1340.10">
    <property type="entry name" value="Phage tail collar domain"/>
    <property type="match status" value="1"/>
</dbReference>
<evidence type="ECO:0000259" key="1">
    <source>
        <dbReference type="Pfam" id="PF07484"/>
    </source>
</evidence>
<dbReference type="InterPro" id="IPR037053">
    <property type="entry name" value="Phage_tail_collar_dom_sf"/>
</dbReference>
<organism evidence="2 3">
    <name type="scientific">Desulfovibrio ferrophilus</name>
    <dbReference type="NCBI Taxonomy" id="241368"/>
    <lineage>
        <taxon>Bacteria</taxon>
        <taxon>Pseudomonadati</taxon>
        <taxon>Thermodesulfobacteriota</taxon>
        <taxon>Desulfovibrionia</taxon>
        <taxon>Desulfovibrionales</taxon>
        <taxon>Desulfovibrionaceae</taxon>
        <taxon>Desulfovibrio</taxon>
    </lineage>
</organism>
<dbReference type="SUPFAM" id="SSF88874">
    <property type="entry name" value="Receptor-binding domain of short tail fibre protein gp12"/>
    <property type="match status" value="1"/>
</dbReference>
<reference evidence="2 3" key="1">
    <citation type="journal article" date="2018" name="Sci. Adv.">
        <title>Multi-heme cytochromes provide a pathway for survival in energy-limited environments.</title>
        <authorList>
            <person name="Deng X."/>
            <person name="Dohmae N."/>
            <person name="Nealson K.H."/>
            <person name="Hashimoto K."/>
            <person name="Okamoto A."/>
        </authorList>
    </citation>
    <scope>NUCLEOTIDE SEQUENCE [LARGE SCALE GENOMIC DNA]</scope>
    <source>
        <strain evidence="2 3">IS5</strain>
    </source>
</reference>
<dbReference type="RefSeq" id="WP_172961709.1">
    <property type="nucleotide sequence ID" value="NZ_AP017378.1"/>
</dbReference>
<dbReference type="EMBL" id="AP017378">
    <property type="protein sequence ID" value="BBD08753.1"/>
    <property type="molecule type" value="Genomic_DNA"/>
</dbReference>
<evidence type="ECO:0000313" key="2">
    <source>
        <dbReference type="EMBL" id="BBD08753.1"/>
    </source>
</evidence>
<feature type="domain" description="Phage tail collar" evidence="1">
    <location>
        <begin position="52"/>
        <end position="109"/>
    </location>
</feature>
<proteinExistence type="predicted"/>
<evidence type="ECO:0000313" key="3">
    <source>
        <dbReference type="Proteomes" id="UP000269883"/>
    </source>
</evidence>
<keyword evidence="3" id="KW-1185">Reference proteome</keyword>
<name>A0A2Z6AZX8_9BACT</name>
<dbReference type="Pfam" id="PF07484">
    <property type="entry name" value="Collar"/>
    <property type="match status" value="1"/>
</dbReference>
<dbReference type="AlphaFoldDB" id="A0A2Z6AZX8"/>